<dbReference type="Proteomes" id="UP000031104">
    <property type="component" value="Chromosome"/>
</dbReference>
<evidence type="ECO:0000256" key="2">
    <source>
        <dbReference type="ARBA" id="ARBA00001946"/>
    </source>
</evidence>
<dbReference type="GO" id="GO:0031564">
    <property type="term" value="P:transcription antitermination"/>
    <property type="evidence" value="ECO:0007669"/>
    <property type="project" value="UniProtKB-KW"/>
</dbReference>
<proteinExistence type="inferred from homology"/>
<sequence length="263" mass="28986">MKPIVNAVTILARKAGKIILQAQNDLSSIKITKKSNNTFMSNIDVAVEDFLVDNIKKLGFDDYFITEEAGEFGNKESKFTWIIDPIDGTNNFIHGLPHCCISIALKKDDELVLGVIYNPFLDLMFSAYKGQGAQLNGKKIRVAQSKELDNTLISASLKYSRKIFNDSYVAELIKLQQQIAGYRYSGSIAMDMAYLAAGYIDGLWACGSVKLWDIAAGYVIAKEAGAIVTDIKGISDIDNLEVIVAGNKKIQPKLIKLLAKHVK</sequence>
<evidence type="ECO:0000256" key="6">
    <source>
        <dbReference type="ARBA" id="ARBA00022814"/>
    </source>
</evidence>
<comment type="similarity">
    <text evidence="3 9">Belongs to the inositol monophosphatase superfamily.</text>
</comment>
<dbReference type="EMBL" id="CP010427">
    <property type="protein sequence ID" value="AJC48779.1"/>
    <property type="molecule type" value="Genomic_DNA"/>
</dbReference>
<dbReference type="PANTHER" id="PTHR20854:SF4">
    <property type="entry name" value="INOSITOL-1-MONOPHOSPHATASE-RELATED"/>
    <property type="match status" value="1"/>
</dbReference>
<keyword evidence="11" id="KW-1185">Reference proteome</keyword>
<feature type="binding site" evidence="8">
    <location>
        <position position="87"/>
    </location>
    <ligand>
        <name>Mg(2+)</name>
        <dbReference type="ChEBI" id="CHEBI:18420"/>
        <label>1</label>
        <note>catalytic</note>
    </ligand>
</feature>
<dbReference type="GO" id="GO:0008934">
    <property type="term" value="F:inositol monophosphate 1-phosphatase activity"/>
    <property type="evidence" value="ECO:0007669"/>
    <property type="project" value="InterPro"/>
</dbReference>
<dbReference type="FunFam" id="3.40.190.80:FF:000020">
    <property type="entry name" value="Fructose-1,6-bisphosphatase/inositol-1-monophosphatase"/>
    <property type="match status" value="1"/>
</dbReference>
<dbReference type="InterPro" id="IPR000760">
    <property type="entry name" value="Inositol_monophosphatase-like"/>
</dbReference>
<dbReference type="KEGG" id="fgu:SD28_03585"/>
<feature type="binding site" evidence="8">
    <location>
        <position position="84"/>
    </location>
    <ligand>
        <name>Mg(2+)</name>
        <dbReference type="ChEBI" id="CHEBI:18420"/>
        <label>1</label>
        <note>catalytic</note>
    </ligand>
</feature>
<feature type="binding site" evidence="8">
    <location>
        <position position="86"/>
    </location>
    <ligand>
        <name>Mg(2+)</name>
        <dbReference type="ChEBI" id="CHEBI:18420"/>
        <label>1</label>
        <note>catalytic</note>
    </ligand>
</feature>
<dbReference type="PROSITE" id="PS00629">
    <property type="entry name" value="IMP_1"/>
    <property type="match status" value="1"/>
</dbReference>
<dbReference type="STRING" id="594679.SD28_03585"/>
<comment type="cofactor">
    <cofactor evidence="2 8 9">
        <name>Mg(2+)</name>
        <dbReference type="ChEBI" id="CHEBI:18420"/>
    </cofactor>
</comment>
<dbReference type="InterPro" id="IPR033942">
    <property type="entry name" value="IMPase"/>
</dbReference>
<dbReference type="GO" id="GO:0007165">
    <property type="term" value="P:signal transduction"/>
    <property type="evidence" value="ECO:0007669"/>
    <property type="project" value="TreeGrafter"/>
</dbReference>
<evidence type="ECO:0000256" key="1">
    <source>
        <dbReference type="ARBA" id="ARBA00001033"/>
    </source>
</evidence>
<dbReference type="InterPro" id="IPR020550">
    <property type="entry name" value="Inositol_monophosphatase_CS"/>
</dbReference>
<dbReference type="PROSITE" id="PS00630">
    <property type="entry name" value="IMP_2"/>
    <property type="match status" value="1"/>
</dbReference>
<dbReference type="EC" id="3.1.3.25" evidence="9"/>
<dbReference type="FunFam" id="3.30.540.10:FF:000003">
    <property type="entry name" value="Inositol-1-monophosphatase"/>
    <property type="match status" value="1"/>
</dbReference>
<evidence type="ECO:0000313" key="11">
    <source>
        <dbReference type="Proteomes" id="UP000031104"/>
    </source>
</evidence>
<dbReference type="AlphaFoldDB" id="A0A0A8E498"/>
<keyword evidence="4 8" id="KW-0479">Metal-binding</keyword>
<evidence type="ECO:0000256" key="7">
    <source>
        <dbReference type="ARBA" id="ARBA00022842"/>
    </source>
</evidence>
<dbReference type="Pfam" id="PF00459">
    <property type="entry name" value="Inositol_P"/>
    <property type="match status" value="1"/>
</dbReference>
<keyword evidence="5 9" id="KW-0378">Hydrolase</keyword>
<name>A0A0A8E498_9GAMM</name>
<feature type="binding site" evidence="8">
    <location>
        <position position="213"/>
    </location>
    <ligand>
        <name>Mg(2+)</name>
        <dbReference type="ChEBI" id="CHEBI:18420"/>
        <label>1</label>
        <note>catalytic</note>
    </ligand>
</feature>
<gene>
    <name evidence="10" type="ORF">SD28_03585</name>
</gene>
<dbReference type="RefSeq" id="WP_039124163.1">
    <property type="nucleotide sequence ID" value="NZ_CP010427.1"/>
</dbReference>
<protein>
    <recommendedName>
        <fullName evidence="9">Inositol-1-monophosphatase</fullName>
        <ecNumber evidence="9">3.1.3.25</ecNumber>
    </recommendedName>
</protein>
<dbReference type="PANTHER" id="PTHR20854">
    <property type="entry name" value="INOSITOL MONOPHOSPHATASE"/>
    <property type="match status" value="1"/>
</dbReference>
<dbReference type="CDD" id="cd01639">
    <property type="entry name" value="IMPase"/>
    <property type="match status" value="1"/>
</dbReference>
<dbReference type="GO" id="GO:0046872">
    <property type="term" value="F:metal ion binding"/>
    <property type="evidence" value="ECO:0007669"/>
    <property type="project" value="UniProtKB-KW"/>
</dbReference>
<keyword evidence="6" id="KW-0805">Transcription regulation</keyword>
<keyword evidence="6" id="KW-0889">Transcription antitermination</keyword>
<evidence type="ECO:0000256" key="5">
    <source>
        <dbReference type="ARBA" id="ARBA00022801"/>
    </source>
</evidence>
<dbReference type="InterPro" id="IPR022337">
    <property type="entry name" value="Inositol_monophosphatase_SuhB"/>
</dbReference>
<evidence type="ECO:0000256" key="4">
    <source>
        <dbReference type="ARBA" id="ARBA00022723"/>
    </source>
</evidence>
<keyword evidence="6" id="KW-0804">Transcription</keyword>
<dbReference type="PRINTS" id="PR01959">
    <property type="entry name" value="SBIMPHPHTASE"/>
</dbReference>
<evidence type="ECO:0000256" key="8">
    <source>
        <dbReference type="PIRSR" id="PIRSR600760-2"/>
    </source>
</evidence>
<dbReference type="InterPro" id="IPR020583">
    <property type="entry name" value="Inositol_monoP_metal-BS"/>
</dbReference>
<dbReference type="HOGENOM" id="CLU_044118_0_0_6"/>
<accession>A0A0A8E498</accession>
<dbReference type="GO" id="GO:0046854">
    <property type="term" value="P:phosphatidylinositol phosphate biosynthetic process"/>
    <property type="evidence" value="ECO:0007669"/>
    <property type="project" value="InterPro"/>
</dbReference>
<dbReference type="Gene3D" id="3.40.190.80">
    <property type="match status" value="1"/>
</dbReference>
<evidence type="ECO:0000256" key="9">
    <source>
        <dbReference type="RuleBase" id="RU364068"/>
    </source>
</evidence>
<dbReference type="GO" id="GO:0006020">
    <property type="term" value="P:inositol metabolic process"/>
    <property type="evidence" value="ECO:0007669"/>
    <property type="project" value="TreeGrafter"/>
</dbReference>
<evidence type="ECO:0000313" key="10">
    <source>
        <dbReference type="EMBL" id="AJC48779.1"/>
    </source>
</evidence>
<keyword evidence="7 8" id="KW-0460">Magnesium</keyword>
<dbReference type="OrthoDB" id="9785695at2"/>
<comment type="catalytic activity">
    <reaction evidence="1 9">
        <text>a myo-inositol phosphate + H2O = myo-inositol + phosphate</text>
        <dbReference type="Rhea" id="RHEA:24056"/>
        <dbReference type="ChEBI" id="CHEBI:15377"/>
        <dbReference type="ChEBI" id="CHEBI:17268"/>
        <dbReference type="ChEBI" id="CHEBI:43474"/>
        <dbReference type="ChEBI" id="CHEBI:84139"/>
        <dbReference type="EC" id="3.1.3.25"/>
    </reaction>
</comment>
<dbReference type="PRINTS" id="PR00377">
    <property type="entry name" value="IMPHPHTASES"/>
</dbReference>
<dbReference type="SUPFAM" id="SSF56655">
    <property type="entry name" value="Carbohydrate phosphatase"/>
    <property type="match status" value="1"/>
</dbReference>
<feature type="binding site" evidence="8">
    <location>
        <position position="67"/>
    </location>
    <ligand>
        <name>Mg(2+)</name>
        <dbReference type="ChEBI" id="CHEBI:18420"/>
        <label>1</label>
        <note>catalytic</note>
    </ligand>
</feature>
<reference evidence="10 11" key="1">
    <citation type="submission" date="2014-12" db="EMBL/GenBank/DDBJ databases">
        <title>Complete genome sequence of Francisella guanzhouensis strain 08HL01032 isolated from air-conditioning system in China.</title>
        <authorList>
            <person name="Svensson D."/>
            <person name="Ohrman C."/>
            <person name="Backman S."/>
            <person name="Karlsson E."/>
            <person name="Nilsson E."/>
            <person name="Bystrom M."/>
            <person name="Larkeryd A."/>
            <person name="Stenberg P."/>
            <person name="Scholtz H.C."/>
            <person name="Forsman M."/>
            <person name="Sjodin A."/>
        </authorList>
    </citation>
    <scope>NUCLEOTIDE SEQUENCE [LARGE SCALE GENOMIC DNA]</scope>
    <source>
        <strain evidence="10 11">08HL01032</strain>
    </source>
</reference>
<evidence type="ECO:0000256" key="3">
    <source>
        <dbReference type="ARBA" id="ARBA00009759"/>
    </source>
</evidence>
<organism evidence="10 11">
    <name type="scientific">Allofrancisella guangzhouensis</name>
    <dbReference type="NCBI Taxonomy" id="594679"/>
    <lineage>
        <taxon>Bacteria</taxon>
        <taxon>Pseudomonadati</taxon>
        <taxon>Pseudomonadota</taxon>
        <taxon>Gammaproteobacteria</taxon>
        <taxon>Thiotrichales</taxon>
        <taxon>Francisellaceae</taxon>
        <taxon>Allofrancisella</taxon>
    </lineage>
</organism>
<dbReference type="Gene3D" id="3.30.540.10">
    <property type="entry name" value="Fructose-1,6-Bisphosphatase, subunit A, domain 1"/>
    <property type="match status" value="1"/>
</dbReference>